<keyword evidence="2" id="KW-1185">Reference proteome</keyword>
<organism evidence="1 2">
    <name type="scientific">Armillaria tabescens</name>
    <name type="common">Ringless honey mushroom</name>
    <name type="synonym">Agaricus tabescens</name>
    <dbReference type="NCBI Taxonomy" id="1929756"/>
    <lineage>
        <taxon>Eukaryota</taxon>
        <taxon>Fungi</taxon>
        <taxon>Dikarya</taxon>
        <taxon>Basidiomycota</taxon>
        <taxon>Agaricomycotina</taxon>
        <taxon>Agaricomycetes</taxon>
        <taxon>Agaricomycetidae</taxon>
        <taxon>Agaricales</taxon>
        <taxon>Marasmiineae</taxon>
        <taxon>Physalacriaceae</taxon>
        <taxon>Desarmillaria</taxon>
    </lineage>
</organism>
<gene>
    <name evidence="1" type="ORF">EV420DRAFT_331306</name>
</gene>
<comment type="caution">
    <text evidence="1">The sequence shown here is derived from an EMBL/GenBank/DDBJ whole genome shotgun (WGS) entry which is preliminary data.</text>
</comment>
<protein>
    <submittedName>
        <fullName evidence="1">Uncharacterized protein</fullName>
    </submittedName>
</protein>
<dbReference type="RefSeq" id="XP_060331014.1">
    <property type="nucleotide sequence ID" value="XM_060481732.1"/>
</dbReference>
<sequence length="140" mass="15935">MKTSMRGMMEGTIIQFVRVEADNAVREILTEETNNIKDSNFRNLLLTLVVATDNGQHVWHARKKARPFSVQYSAVFSPVLTADQSAILCREQEQDVAPTSLTGHIDPREMGSRVIREMPKDVEKKAADHQEPIYQHIWSS</sequence>
<evidence type="ECO:0000313" key="1">
    <source>
        <dbReference type="EMBL" id="KAK0458764.1"/>
    </source>
</evidence>
<evidence type="ECO:0000313" key="2">
    <source>
        <dbReference type="Proteomes" id="UP001175211"/>
    </source>
</evidence>
<accession>A0AA39N620</accession>
<proteinExistence type="predicted"/>
<reference evidence="1" key="1">
    <citation type="submission" date="2023-06" db="EMBL/GenBank/DDBJ databases">
        <authorList>
            <consortium name="Lawrence Berkeley National Laboratory"/>
            <person name="Ahrendt S."/>
            <person name="Sahu N."/>
            <person name="Indic B."/>
            <person name="Wong-Bajracharya J."/>
            <person name="Merenyi Z."/>
            <person name="Ke H.-M."/>
            <person name="Monk M."/>
            <person name="Kocsube S."/>
            <person name="Drula E."/>
            <person name="Lipzen A."/>
            <person name="Balint B."/>
            <person name="Henrissat B."/>
            <person name="Andreopoulos B."/>
            <person name="Martin F.M."/>
            <person name="Harder C.B."/>
            <person name="Rigling D."/>
            <person name="Ford K.L."/>
            <person name="Foster G.D."/>
            <person name="Pangilinan J."/>
            <person name="Papanicolaou A."/>
            <person name="Barry K."/>
            <person name="LaButti K."/>
            <person name="Viragh M."/>
            <person name="Koriabine M."/>
            <person name="Yan M."/>
            <person name="Riley R."/>
            <person name="Champramary S."/>
            <person name="Plett K.L."/>
            <person name="Tsai I.J."/>
            <person name="Slot J."/>
            <person name="Sipos G."/>
            <person name="Plett J."/>
            <person name="Nagy L.G."/>
            <person name="Grigoriev I.V."/>
        </authorList>
    </citation>
    <scope>NUCLEOTIDE SEQUENCE</scope>
    <source>
        <strain evidence="1">CCBAS 213</strain>
    </source>
</reference>
<dbReference type="EMBL" id="JAUEPS010000016">
    <property type="protein sequence ID" value="KAK0458764.1"/>
    <property type="molecule type" value="Genomic_DNA"/>
</dbReference>
<dbReference type="GeneID" id="85365280"/>
<name>A0AA39N620_ARMTA</name>
<dbReference type="AlphaFoldDB" id="A0AA39N620"/>
<dbReference type="Proteomes" id="UP001175211">
    <property type="component" value="Unassembled WGS sequence"/>
</dbReference>